<proteinExistence type="predicted"/>
<evidence type="ECO:0000259" key="1">
    <source>
        <dbReference type="Pfam" id="PF24748"/>
    </source>
</evidence>
<dbReference type="OrthoDB" id="6136622at2759"/>
<dbReference type="AlphaFoldDB" id="A0A8S3ZTQ8"/>
<dbReference type="Proteomes" id="UP000678393">
    <property type="component" value="Unassembled WGS sequence"/>
</dbReference>
<name>A0A8S3ZTQ8_9EUPU</name>
<sequence length="703" mass="79520">MYVCVGIYKFSCKIKYSVCIGEKGHQEYNDVFHICCNGELQKRVWDQACCGKEIYFQSTQLCCGDQIVSRYLSYGESGTSRHCTSNSESCREQTCCGHEVLDKFSTLCCEGTQVLLSQKQILERDFLQCCGVNVMNRTTHFCCGGSALHINSPFSCCGDTIYQRSDKKCLDEFDPPILVNTFESYCENLKYDTRKNSCCSGLLNSVPEVNPTNSAEVNPHRECCDHIVYNSTKNKCCRAIGTVLTTHIIPNEPTIHCCGDGWYNDTHQDCYKGIVLEKMPGKTRCADNYIDGVREKCCGDILSYDTSSHDCCIGDHISIVPKNMICCNGEGVNDDQLCCEDITRCNKRLPDDDGCCYNSRTHNGTTYNSKKNEFCVDEEIMIVPPEAKPCSRSNYYYPATQICCSGRVENKSSGYDDCCGMKPYKSISQQCCDNEISNIPLTEGRCCLRDFTVYKFGDPQNPCLATCGSKTYDAVTQVCCEGMVHTRHENTECCGTSAIITSTTECCGEMFPYSRSGTIRCCGDRELFDNKHSKCQNKKIVPRMFVEKNQPDVQRLCNNKALLHFDGAIRYACETDYVIHGRLAQVLVHKDINPEIIYIRLSLVDVRNVNRGANFPSLTGQQNLNFTIEVPNTNGVECRKRYLDRCCNVFVFFRAEVKNGHVTISKDAKFFMAKYNRKRENMITKHLPYKYCVEKFGVGRKKP</sequence>
<evidence type="ECO:0000313" key="2">
    <source>
        <dbReference type="EMBL" id="CAG5131408.1"/>
    </source>
</evidence>
<gene>
    <name evidence="2" type="ORF">CUNI_LOCUS16966</name>
</gene>
<dbReference type="InterPro" id="IPR055284">
    <property type="entry name" value="Galaxin-like"/>
</dbReference>
<reference evidence="2" key="1">
    <citation type="submission" date="2021-04" db="EMBL/GenBank/DDBJ databases">
        <authorList>
            <consortium name="Molecular Ecology Group"/>
        </authorList>
    </citation>
    <scope>NUCLEOTIDE SEQUENCE</scope>
</reference>
<feature type="domain" description="Galaxin-like repeats" evidence="1">
    <location>
        <begin position="465"/>
        <end position="544"/>
    </location>
</feature>
<accession>A0A8S3ZTQ8</accession>
<dbReference type="Pfam" id="PF24748">
    <property type="entry name" value="Galaxin_repeat"/>
    <property type="match status" value="3"/>
</dbReference>
<dbReference type="PANTHER" id="PTHR34490:SF1">
    <property type="entry name" value="GALAXIN-LIKE"/>
    <property type="match status" value="1"/>
</dbReference>
<feature type="domain" description="Galaxin-like repeats" evidence="1">
    <location>
        <begin position="326"/>
        <end position="450"/>
    </location>
</feature>
<dbReference type="EMBL" id="CAJHNH020004624">
    <property type="protein sequence ID" value="CAG5131408.1"/>
    <property type="molecule type" value="Genomic_DNA"/>
</dbReference>
<feature type="domain" description="Galaxin-like repeats" evidence="1">
    <location>
        <begin position="94"/>
        <end position="238"/>
    </location>
</feature>
<evidence type="ECO:0000313" key="3">
    <source>
        <dbReference type="Proteomes" id="UP000678393"/>
    </source>
</evidence>
<organism evidence="2 3">
    <name type="scientific">Candidula unifasciata</name>
    <dbReference type="NCBI Taxonomy" id="100452"/>
    <lineage>
        <taxon>Eukaryota</taxon>
        <taxon>Metazoa</taxon>
        <taxon>Spiralia</taxon>
        <taxon>Lophotrochozoa</taxon>
        <taxon>Mollusca</taxon>
        <taxon>Gastropoda</taxon>
        <taxon>Heterobranchia</taxon>
        <taxon>Euthyneura</taxon>
        <taxon>Panpulmonata</taxon>
        <taxon>Eupulmonata</taxon>
        <taxon>Stylommatophora</taxon>
        <taxon>Helicina</taxon>
        <taxon>Helicoidea</taxon>
        <taxon>Geomitridae</taxon>
        <taxon>Candidula</taxon>
    </lineage>
</organism>
<keyword evidence="3" id="KW-1185">Reference proteome</keyword>
<comment type="caution">
    <text evidence="2">The sequence shown here is derived from an EMBL/GenBank/DDBJ whole genome shotgun (WGS) entry which is preliminary data.</text>
</comment>
<dbReference type="InterPro" id="IPR056601">
    <property type="entry name" value="Galaxin_dom"/>
</dbReference>
<dbReference type="PANTHER" id="PTHR34490">
    <property type="entry name" value="PROTEIN CBG12054-RELATED"/>
    <property type="match status" value="1"/>
</dbReference>
<protein>
    <recommendedName>
        <fullName evidence="1">Galaxin-like repeats domain-containing protein</fullName>
    </recommendedName>
</protein>